<dbReference type="InterPro" id="IPR047923">
    <property type="entry name" value="ArpA-like"/>
</dbReference>
<dbReference type="PANTHER" id="PTHR30055">
    <property type="entry name" value="HTH-TYPE TRANSCRIPTIONAL REGULATOR RUTR"/>
    <property type="match status" value="1"/>
</dbReference>
<feature type="domain" description="HTH tetR-type" evidence="5">
    <location>
        <begin position="15"/>
        <end position="75"/>
    </location>
</feature>
<dbReference type="InterPro" id="IPR050109">
    <property type="entry name" value="HTH-type_TetR-like_transc_reg"/>
</dbReference>
<dbReference type="NCBIfam" id="NF041196">
    <property type="entry name" value="ScbR_bind_reg"/>
    <property type="match status" value="1"/>
</dbReference>
<dbReference type="InterPro" id="IPR001647">
    <property type="entry name" value="HTH_TetR"/>
</dbReference>
<name>A0ABP5J5Y2_9ACTN</name>
<dbReference type="InterPro" id="IPR036271">
    <property type="entry name" value="Tet_transcr_reg_TetR-rel_C_sf"/>
</dbReference>
<dbReference type="RefSeq" id="WP_231252635.1">
    <property type="nucleotide sequence ID" value="NZ_BAAAMQ010000014.1"/>
</dbReference>
<evidence type="ECO:0000256" key="2">
    <source>
        <dbReference type="ARBA" id="ARBA00023125"/>
    </source>
</evidence>
<dbReference type="Proteomes" id="UP001501161">
    <property type="component" value="Unassembled WGS sequence"/>
</dbReference>
<keyword evidence="2 4" id="KW-0238">DNA-binding</keyword>
<dbReference type="Gene3D" id="1.10.357.10">
    <property type="entry name" value="Tetracycline Repressor, domain 2"/>
    <property type="match status" value="1"/>
</dbReference>
<dbReference type="InterPro" id="IPR009057">
    <property type="entry name" value="Homeodomain-like_sf"/>
</dbReference>
<dbReference type="Pfam" id="PF00440">
    <property type="entry name" value="TetR_N"/>
    <property type="match status" value="1"/>
</dbReference>
<protein>
    <submittedName>
        <fullName evidence="6">ScbR family autoregulator-binding transcription factor</fullName>
    </submittedName>
</protein>
<gene>
    <name evidence="6" type="ORF">GCM10009726_27310</name>
</gene>
<keyword evidence="7" id="KW-1185">Reference proteome</keyword>
<reference evidence="7" key="1">
    <citation type="journal article" date="2019" name="Int. J. Syst. Evol. Microbiol.">
        <title>The Global Catalogue of Microorganisms (GCM) 10K type strain sequencing project: providing services to taxonomists for standard genome sequencing and annotation.</title>
        <authorList>
            <consortium name="The Broad Institute Genomics Platform"/>
            <consortium name="The Broad Institute Genome Sequencing Center for Infectious Disease"/>
            <person name="Wu L."/>
            <person name="Ma J."/>
        </authorList>
    </citation>
    <scope>NUCLEOTIDE SEQUENCE [LARGE SCALE GENOMIC DNA]</scope>
    <source>
        <strain evidence="7">JCM 13813</strain>
    </source>
</reference>
<dbReference type="Pfam" id="PF21935">
    <property type="entry name" value="TetR_C_45"/>
    <property type="match status" value="1"/>
</dbReference>
<dbReference type="EMBL" id="BAAAMQ010000014">
    <property type="protein sequence ID" value="GAA2111314.1"/>
    <property type="molecule type" value="Genomic_DNA"/>
</dbReference>
<sequence length="214" mass="23480">MTVDEEQAVGQARAEATRTGVLMAAAAVFERKGFAGATIADILDQASVTKGALYFHFDSKESLAAAIIEQQADWREAQAPESRWAMQRIIDLSFRFVHALRSDPLVRASIRLTLERNTFRTDDPSPYEGWVSTVAQLFVEARDAGELHTDVDPDRAAAVAVAALTGTQLVSEALSGREDVVERVEDLWHLLLPGLVPARVRNRLTVRATPPTTD</sequence>
<keyword evidence="1" id="KW-0805">Transcription regulation</keyword>
<evidence type="ECO:0000256" key="4">
    <source>
        <dbReference type="PROSITE-ProRule" id="PRU00335"/>
    </source>
</evidence>
<dbReference type="SUPFAM" id="SSF46689">
    <property type="entry name" value="Homeodomain-like"/>
    <property type="match status" value="1"/>
</dbReference>
<dbReference type="SUPFAM" id="SSF48498">
    <property type="entry name" value="Tetracyclin repressor-like, C-terminal domain"/>
    <property type="match status" value="1"/>
</dbReference>
<evidence type="ECO:0000256" key="3">
    <source>
        <dbReference type="ARBA" id="ARBA00023163"/>
    </source>
</evidence>
<dbReference type="InterPro" id="IPR023772">
    <property type="entry name" value="DNA-bd_HTH_TetR-type_CS"/>
</dbReference>
<accession>A0ABP5J5Y2</accession>
<evidence type="ECO:0000259" key="5">
    <source>
        <dbReference type="PROSITE" id="PS50977"/>
    </source>
</evidence>
<dbReference type="PROSITE" id="PS50977">
    <property type="entry name" value="HTH_TETR_2"/>
    <property type="match status" value="1"/>
</dbReference>
<evidence type="ECO:0000256" key="1">
    <source>
        <dbReference type="ARBA" id="ARBA00023015"/>
    </source>
</evidence>
<organism evidence="6 7">
    <name type="scientific">Nocardioides furvisabuli</name>
    <dbReference type="NCBI Taxonomy" id="375542"/>
    <lineage>
        <taxon>Bacteria</taxon>
        <taxon>Bacillati</taxon>
        <taxon>Actinomycetota</taxon>
        <taxon>Actinomycetes</taxon>
        <taxon>Propionibacteriales</taxon>
        <taxon>Nocardioidaceae</taxon>
        <taxon>Nocardioides</taxon>
    </lineage>
</organism>
<dbReference type="PANTHER" id="PTHR30055:SF234">
    <property type="entry name" value="HTH-TYPE TRANSCRIPTIONAL REGULATOR BETI"/>
    <property type="match status" value="1"/>
</dbReference>
<dbReference type="PRINTS" id="PR00455">
    <property type="entry name" value="HTHTETR"/>
</dbReference>
<dbReference type="PROSITE" id="PS01081">
    <property type="entry name" value="HTH_TETR_1"/>
    <property type="match status" value="1"/>
</dbReference>
<proteinExistence type="predicted"/>
<comment type="caution">
    <text evidence="6">The sequence shown here is derived from an EMBL/GenBank/DDBJ whole genome shotgun (WGS) entry which is preliminary data.</text>
</comment>
<evidence type="ECO:0000313" key="7">
    <source>
        <dbReference type="Proteomes" id="UP001501161"/>
    </source>
</evidence>
<feature type="DNA-binding region" description="H-T-H motif" evidence="4">
    <location>
        <begin position="38"/>
        <end position="57"/>
    </location>
</feature>
<evidence type="ECO:0000313" key="6">
    <source>
        <dbReference type="EMBL" id="GAA2111314.1"/>
    </source>
</evidence>
<keyword evidence="3" id="KW-0804">Transcription</keyword>
<dbReference type="InterPro" id="IPR054126">
    <property type="entry name" value="CprB_TetR_C"/>
</dbReference>